<dbReference type="InterPro" id="IPR001680">
    <property type="entry name" value="WD40_rpt"/>
</dbReference>
<dbReference type="Gene3D" id="2.130.10.10">
    <property type="entry name" value="YVTN repeat-like/Quinoprotein amine dehydrogenase"/>
    <property type="match status" value="1"/>
</dbReference>
<evidence type="ECO:0000313" key="4">
    <source>
        <dbReference type="EMBL" id="CAF1541995.1"/>
    </source>
</evidence>
<dbReference type="PROSITE" id="PS00678">
    <property type="entry name" value="WD_REPEATS_1"/>
    <property type="match status" value="1"/>
</dbReference>
<dbReference type="InterPro" id="IPR036322">
    <property type="entry name" value="WD40_repeat_dom_sf"/>
</dbReference>
<dbReference type="PROSITE" id="PS50082">
    <property type="entry name" value="WD_REPEATS_2"/>
    <property type="match status" value="1"/>
</dbReference>
<dbReference type="OrthoDB" id="273771at2759"/>
<dbReference type="Proteomes" id="UP000663891">
    <property type="component" value="Unassembled WGS sequence"/>
</dbReference>
<comment type="caution">
    <text evidence="4">The sequence shown here is derived from an EMBL/GenBank/DDBJ whole genome shotgun (WGS) entry which is preliminary data.</text>
</comment>
<dbReference type="InterPro" id="IPR015943">
    <property type="entry name" value="WD40/YVTN_repeat-like_dom_sf"/>
</dbReference>
<evidence type="ECO:0000256" key="1">
    <source>
        <dbReference type="ARBA" id="ARBA00022574"/>
    </source>
</evidence>
<name>A0A815W0Z9_9BILA</name>
<dbReference type="SUPFAM" id="SSF50978">
    <property type="entry name" value="WD40 repeat-like"/>
    <property type="match status" value="1"/>
</dbReference>
<dbReference type="EMBL" id="CAJNON010007501">
    <property type="protein sequence ID" value="CAF1541995.1"/>
    <property type="molecule type" value="Genomic_DNA"/>
</dbReference>
<feature type="non-terminal residue" evidence="4">
    <location>
        <position position="1"/>
    </location>
</feature>
<dbReference type="AlphaFoldDB" id="A0A815W0Z9"/>
<proteinExistence type="predicted"/>
<dbReference type="InterPro" id="IPR044630">
    <property type="entry name" value="SPA1/2/3/4"/>
</dbReference>
<protein>
    <recommendedName>
        <fullName evidence="6">Peroxin-7</fullName>
    </recommendedName>
</protein>
<organism evidence="4 5">
    <name type="scientific">Adineta steineri</name>
    <dbReference type="NCBI Taxonomy" id="433720"/>
    <lineage>
        <taxon>Eukaryota</taxon>
        <taxon>Metazoa</taxon>
        <taxon>Spiralia</taxon>
        <taxon>Gnathifera</taxon>
        <taxon>Rotifera</taxon>
        <taxon>Eurotatoria</taxon>
        <taxon>Bdelloidea</taxon>
        <taxon>Adinetida</taxon>
        <taxon>Adinetidae</taxon>
        <taxon>Adineta</taxon>
    </lineage>
</organism>
<evidence type="ECO:0008006" key="6">
    <source>
        <dbReference type="Google" id="ProtNLM"/>
    </source>
</evidence>
<gene>
    <name evidence="4" type="ORF">VCS650_LOCUS44041</name>
</gene>
<reference evidence="4" key="1">
    <citation type="submission" date="2021-02" db="EMBL/GenBank/DDBJ databases">
        <authorList>
            <person name="Nowell W R."/>
        </authorList>
    </citation>
    <scope>NUCLEOTIDE SEQUENCE</scope>
</reference>
<keyword evidence="2" id="KW-0677">Repeat</keyword>
<accession>A0A815W0Z9</accession>
<evidence type="ECO:0000256" key="3">
    <source>
        <dbReference type="PROSITE-ProRule" id="PRU00221"/>
    </source>
</evidence>
<keyword evidence="1 3" id="KW-0853">WD repeat</keyword>
<sequence>NSVELHYPTKEVACTAKLSCISWNPYLRNYLASSDYDGFVTIWDMATAQKVRTFQVKFFF</sequence>
<dbReference type="PANTHER" id="PTHR44218">
    <property type="entry name" value="PROTEIN SPA1-RELATED 2"/>
    <property type="match status" value="1"/>
</dbReference>
<feature type="repeat" description="WD" evidence="3">
    <location>
        <begin position="18"/>
        <end position="53"/>
    </location>
</feature>
<dbReference type="PANTHER" id="PTHR44218:SF6">
    <property type="entry name" value="PROTEIN SUPPRESSOR OF PHYA-105 1"/>
    <property type="match status" value="1"/>
</dbReference>
<evidence type="ECO:0000313" key="5">
    <source>
        <dbReference type="Proteomes" id="UP000663891"/>
    </source>
</evidence>
<dbReference type="InterPro" id="IPR019775">
    <property type="entry name" value="WD40_repeat_CS"/>
</dbReference>
<evidence type="ECO:0000256" key="2">
    <source>
        <dbReference type="ARBA" id="ARBA00022737"/>
    </source>
</evidence>